<feature type="compositionally biased region" description="Basic and acidic residues" evidence="8">
    <location>
        <begin position="73"/>
        <end position="86"/>
    </location>
</feature>
<evidence type="ECO:0000256" key="3">
    <source>
        <dbReference type="ARBA" id="ARBA00023125"/>
    </source>
</evidence>
<feature type="region of interest" description="Disordered" evidence="8">
    <location>
        <begin position="1"/>
        <end position="172"/>
    </location>
</feature>
<dbReference type="GO" id="GO:0003700">
    <property type="term" value="F:DNA-binding transcription factor activity"/>
    <property type="evidence" value="ECO:0007669"/>
    <property type="project" value="UniProtKB-UniRule"/>
</dbReference>
<evidence type="ECO:0000256" key="5">
    <source>
        <dbReference type="ARBA" id="ARBA00023163"/>
    </source>
</evidence>
<keyword evidence="2 7" id="KW-0805">Transcription regulation</keyword>
<keyword evidence="4" id="KW-0010">Activator</keyword>
<keyword evidence="6 7" id="KW-0539">Nucleus</keyword>
<protein>
    <recommendedName>
        <fullName evidence="7">Transcriptional activator HAP2</fullName>
    </recommendedName>
</protein>
<dbReference type="AlphaFoldDB" id="A0A1G4KJQ5"/>
<evidence type="ECO:0000256" key="6">
    <source>
        <dbReference type="ARBA" id="ARBA00023242"/>
    </source>
</evidence>
<keyword evidence="5 7" id="KW-0804">Transcription</keyword>
<dbReference type="PROSITE" id="PS00686">
    <property type="entry name" value="NFYA_HAP2_1"/>
    <property type="match status" value="1"/>
</dbReference>
<accession>A0A1G4KJQ5</accession>
<name>A0A1G4KJQ5_9SACH</name>
<keyword evidence="3 7" id="KW-0238">DNA-binding</keyword>
<evidence type="ECO:0000256" key="7">
    <source>
        <dbReference type="RuleBase" id="RU367155"/>
    </source>
</evidence>
<evidence type="ECO:0000313" key="9">
    <source>
        <dbReference type="EMBL" id="SCV04702.1"/>
    </source>
</evidence>
<dbReference type="OrthoDB" id="1097733at2759"/>
<evidence type="ECO:0000313" key="10">
    <source>
        <dbReference type="Proteomes" id="UP000191144"/>
    </source>
</evidence>
<evidence type="ECO:0000256" key="2">
    <source>
        <dbReference type="ARBA" id="ARBA00023015"/>
    </source>
</evidence>
<dbReference type="InterPro" id="IPR001289">
    <property type="entry name" value="NFYA"/>
</dbReference>
<comment type="subunit">
    <text evidence="7">Heterotrimer.</text>
</comment>
<dbReference type="InterPro" id="IPR018362">
    <property type="entry name" value="CCAAT-binding_factor_CS"/>
</dbReference>
<gene>
    <name evidence="9" type="ORF">LAME_0H20560G</name>
</gene>
<dbReference type="Gene3D" id="6.10.250.2430">
    <property type="match status" value="1"/>
</dbReference>
<dbReference type="EMBL" id="LT598480">
    <property type="protein sequence ID" value="SCV04702.1"/>
    <property type="molecule type" value="Genomic_DNA"/>
</dbReference>
<feature type="compositionally biased region" description="Basic and acidic residues" evidence="8">
    <location>
        <begin position="18"/>
        <end position="41"/>
    </location>
</feature>
<feature type="region of interest" description="Disordered" evidence="8">
    <location>
        <begin position="206"/>
        <end position="292"/>
    </location>
</feature>
<evidence type="ECO:0000256" key="4">
    <source>
        <dbReference type="ARBA" id="ARBA00023159"/>
    </source>
</evidence>
<dbReference type="Proteomes" id="UP000191144">
    <property type="component" value="Chromosome H"/>
</dbReference>
<dbReference type="Pfam" id="PF02045">
    <property type="entry name" value="CBFB_NFYA"/>
    <property type="match status" value="1"/>
</dbReference>
<comment type="similarity">
    <text evidence="7">Belongs to the NFYA/HAP2 subunit family.</text>
</comment>
<dbReference type="PRINTS" id="PR00616">
    <property type="entry name" value="CCAATSUBUNTB"/>
</dbReference>
<keyword evidence="10" id="KW-1185">Reference proteome</keyword>
<comment type="function">
    <text evidence="7">Component of the sequence-specific heterotrimeric transcription factor (NF-Y) which specifically recognizes a 5'-CCAAT-3' box motif found in the promoters of its target genes.</text>
</comment>
<dbReference type="GO" id="GO:0003677">
    <property type="term" value="F:DNA binding"/>
    <property type="evidence" value="ECO:0007669"/>
    <property type="project" value="UniProtKB-KW"/>
</dbReference>
<dbReference type="PANTHER" id="PTHR12632">
    <property type="entry name" value="TRANSCRIPTION FACTOR NF-Y ALPHA-RELATED"/>
    <property type="match status" value="1"/>
</dbReference>
<dbReference type="PROSITE" id="PS51152">
    <property type="entry name" value="NFYA_HAP2_2"/>
    <property type="match status" value="1"/>
</dbReference>
<feature type="compositionally biased region" description="Basic residues" evidence="8">
    <location>
        <begin position="211"/>
        <end position="221"/>
    </location>
</feature>
<dbReference type="SMART" id="SM00521">
    <property type="entry name" value="CBF"/>
    <property type="match status" value="1"/>
</dbReference>
<evidence type="ECO:0000256" key="1">
    <source>
        <dbReference type="ARBA" id="ARBA00004123"/>
    </source>
</evidence>
<evidence type="ECO:0000256" key="8">
    <source>
        <dbReference type="SAM" id="MobiDB-lite"/>
    </source>
</evidence>
<reference evidence="10" key="1">
    <citation type="submission" date="2016-03" db="EMBL/GenBank/DDBJ databases">
        <authorList>
            <person name="Devillers Hugo."/>
        </authorList>
    </citation>
    <scope>NUCLEOTIDE SEQUENCE [LARGE SCALE GENOMIC DNA]</scope>
</reference>
<sequence length="292" mass="32684">MNSPKSYDQLGNYAGIAAKDRDKNHVFDGRDDENRVNKESFEPSLAEDQDPSNIYLYDRPQIRAEQQSTELDPQEHAHEQTHHAQIEEPASLEELNTETGSHDQLAINVQDAEFAGVSIKPQHETEQSQSQAQPPATIGEHASIATNHITDIENPVAGTTVGSPFNPKSAEQPFYVNAKQYYRILKRRYARAKLEENLKISRERRPYLHESRHKHAMRRPRGQGGRFLTAAEIAELKQTEEPSPVLNIQQQDPAANAARKESVDGPPLPSPPNEADKIIAKGKGVSNESVQH</sequence>
<organism evidence="9 10">
    <name type="scientific">Lachancea meyersii CBS 8951</name>
    <dbReference type="NCBI Taxonomy" id="1266667"/>
    <lineage>
        <taxon>Eukaryota</taxon>
        <taxon>Fungi</taxon>
        <taxon>Dikarya</taxon>
        <taxon>Ascomycota</taxon>
        <taxon>Saccharomycotina</taxon>
        <taxon>Saccharomycetes</taxon>
        <taxon>Saccharomycetales</taxon>
        <taxon>Saccharomycetaceae</taxon>
        <taxon>Lachancea</taxon>
    </lineage>
</organism>
<comment type="subcellular location">
    <subcellularLocation>
        <location evidence="1 7">Nucleus</location>
    </subcellularLocation>
</comment>
<proteinExistence type="inferred from homology"/>
<dbReference type="GO" id="GO:0016602">
    <property type="term" value="C:CCAAT-binding factor complex"/>
    <property type="evidence" value="ECO:0007669"/>
    <property type="project" value="InterPro"/>
</dbReference>